<dbReference type="EMBL" id="CP000463">
    <property type="protein sequence ID" value="ABJ07247.1"/>
    <property type="molecule type" value="Genomic_DNA"/>
</dbReference>
<feature type="transmembrane region" description="Helical" evidence="1">
    <location>
        <begin position="69"/>
        <end position="87"/>
    </location>
</feature>
<evidence type="ECO:0008006" key="3">
    <source>
        <dbReference type="Google" id="ProtNLM"/>
    </source>
</evidence>
<feature type="transmembrane region" description="Helical" evidence="1">
    <location>
        <begin position="117"/>
        <end position="137"/>
    </location>
</feature>
<name>Q07LD7_RHOP5</name>
<keyword evidence="1" id="KW-0472">Membrane</keyword>
<feature type="transmembrane region" description="Helical" evidence="1">
    <location>
        <begin position="6"/>
        <end position="35"/>
    </location>
</feature>
<reference evidence="2" key="1">
    <citation type="submission" date="2006-09" db="EMBL/GenBank/DDBJ databases">
        <title>Complete sequence of Rhodopseudomonas palustris BisA53.</title>
        <authorList>
            <consortium name="US DOE Joint Genome Institute"/>
            <person name="Copeland A."/>
            <person name="Lucas S."/>
            <person name="Lapidus A."/>
            <person name="Barry K."/>
            <person name="Detter J.C."/>
            <person name="Glavina del Rio T."/>
            <person name="Hammon N."/>
            <person name="Israni S."/>
            <person name="Dalin E."/>
            <person name="Tice H."/>
            <person name="Pitluck S."/>
            <person name="Chain P."/>
            <person name="Malfatti S."/>
            <person name="Shin M."/>
            <person name="Vergez L."/>
            <person name="Schmutz J."/>
            <person name="Larimer F."/>
            <person name="Land M."/>
            <person name="Hauser L."/>
            <person name="Pelletier D.A."/>
            <person name="Kyrpides N."/>
            <person name="Kim E."/>
            <person name="Harwood C.S."/>
            <person name="Oda Y."/>
            <person name="Richardson P."/>
        </authorList>
    </citation>
    <scope>NUCLEOTIDE SEQUENCE [LARGE SCALE GENOMIC DNA]</scope>
    <source>
        <strain evidence="2">BisA53</strain>
    </source>
</reference>
<feature type="transmembrane region" description="Helical" evidence="1">
    <location>
        <begin position="274"/>
        <end position="299"/>
    </location>
</feature>
<evidence type="ECO:0000256" key="1">
    <source>
        <dbReference type="SAM" id="Phobius"/>
    </source>
</evidence>
<keyword evidence="1" id="KW-0812">Transmembrane</keyword>
<evidence type="ECO:0000313" key="2">
    <source>
        <dbReference type="EMBL" id="ABJ07247.1"/>
    </source>
</evidence>
<sequence length="329" mass="33971">MMVNILISIAAGCASALMFASIISGAAVSLLLFYLAPLPLMVAALGWGGTGSAIGGVIAALGLGTLFGWPYMAAFMVTVALPAWWLGHLALLGRPAAPDIAPADQAPALEWYPVGRIIAWTAGLATLTTVGALLTLGTDGAAITEGLRSGLLRVMGDRGTTPQVDREQLVNALASIAPSAAAVVAMLTLTVNLWLAGKITKTSGRLQRPWPDLKAASLPPMTLAVLSLALAGGFVGGLVGIIGQIASAALLMAYALHGLATLHTLSLPIRNRTFMLGSTYAIVLTFGWPILLMVALGLIDAVFNLRGRFAPRAKPPAPRPDPTRNTDNT</sequence>
<feature type="transmembrane region" description="Helical" evidence="1">
    <location>
        <begin position="42"/>
        <end position="63"/>
    </location>
</feature>
<protein>
    <recommendedName>
        <fullName evidence="3">DUF2232 domain-containing protein</fullName>
    </recommendedName>
</protein>
<dbReference type="HOGENOM" id="CLU_073303_1_0_5"/>
<dbReference type="KEGG" id="rpe:RPE_3314"/>
<feature type="transmembrane region" description="Helical" evidence="1">
    <location>
        <begin position="241"/>
        <end position="262"/>
    </location>
</feature>
<feature type="transmembrane region" description="Helical" evidence="1">
    <location>
        <begin position="216"/>
        <end position="235"/>
    </location>
</feature>
<keyword evidence="1" id="KW-1133">Transmembrane helix</keyword>
<dbReference type="STRING" id="316055.RPE_3314"/>
<gene>
    <name evidence="2" type="ordered locus">RPE_3314</name>
</gene>
<feature type="transmembrane region" description="Helical" evidence="1">
    <location>
        <begin position="172"/>
        <end position="195"/>
    </location>
</feature>
<dbReference type="InterPro" id="IPR018710">
    <property type="entry name" value="DUF2232"/>
</dbReference>
<dbReference type="OrthoDB" id="7335270at2"/>
<proteinExistence type="predicted"/>
<organism evidence="2">
    <name type="scientific">Rhodopseudomonas palustris (strain BisA53)</name>
    <dbReference type="NCBI Taxonomy" id="316055"/>
    <lineage>
        <taxon>Bacteria</taxon>
        <taxon>Pseudomonadati</taxon>
        <taxon>Pseudomonadota</taxon>
        <taxon>Alphaproteobacteria</taxon>
        <taxon>Hyphomicrobiales</taxon>
        <taxon>Nitrobacteraceae</taxon>
        <taxon>Rhodopseudomonas</taxon>
    </lineage>
</organism>
<accession>Q07LD7</accession>
<dbReference type="AlphaFoldDB" id="Q07LD7"/>
<dbReference type="Pfam" id="PF09991">
    <property type="entry name" value="DUF2232"/>
    <property type="match status" value="1"/>
</dbReference>
<dbReference type="eggNOG" id="ENOG5032UJ8">
    <property type="taxonomic scope" value="Bacteria"/>
</dbReference>